<accession>A0A6N6VIA4</accession>
<dbReference type="EMBL" id="WESC01000007">
    <property type="protein sequence ID" value="KAB7740219.1"/>
    <property type="molecule type" value="Genomic_DNA"/>
</dbReference>
<feature type="region of interest" description="Disordered" evidence="10">
    <location>
        <begin position="308"/>
        <end position="364"/>
    </location>
</feature>
<feature type="active site" description="Proton acceptor" evidence="7">
    <location>
        <position position="90"/>
    </location>
</feature>
<dbReference type="PANTHER" id="PTHR21581">
    <property type="entry name" value="D-ALANYL-D-ALANINE CARBOXYPEPTIDASE"/>
    <property type="match status" value="1"/>
</dbReference>
<dbReference type="RefSeq" id="WP_152216104.1">
    <property type="nucleotide sequence ID" value="NZ_WESC01000007.1"/>
</dbReference>
<organism evidence="12 13">
    <name type="scientific">Parvibaculum sedimenti</name>
    <dbReference type="NCBI Taxonomy" id="2608632"/>
    <lineage>
        <taxon>Bacteria</taxon>
        <taxon>Pseudomonadati</taxon>
        <taxon>Pseudomonadota</taxon>
        <taxon>Alphaproteobacteria</taxon>
        <taxon>Hyphomicrobiales</taxon>
        <taxon>Parvibaculaceae</taxon>
        <taxon>Parvibaculum</taxon>
    </lineage>
</organism>
<evidence type="ECO:0000256" key="3">
    <source>
        <dbReference type="ARBA" id="ARBA00022801"/>
    </source>
</evidence>
<evidence type="ECO:0000313" key="13">
    <source>
        <dbReference type="Proteomes" id="UP000468901"/>
    </source>
</evidence>
<dbReference type="GO" id="GO:0071555">
    <property type="term" value="P:cell wall organization"/>
    <property type="evidence" value="ECO:0007669"/>
    <property type="project" value="UniProtKB-KW"/>
</dbReference>
<keyword evidence="4" id="KW-0133">Cell shape</keyword>
<feature type="active site" evidence="7">
    <location>
        <position position="147"/>
    </location>
</feature>
<dbReference type="InterPro" id="IPR018044">
    <property type="entry name" value="Peptidase_S11"/>
</dbReference>
<dbReference type="GO" id="GO:0006508">
    <property type="term" value="P:proteolysis"/>
    <property type="evidence" value="ECO:0007669"/>
    <property type="project" value="InterPro"/>
</dbReference>
<keyword evidence="3" id="KW-0378">Hydrolase</keyword>
<evidence type="ECO:0000256" key="9">
    <source>
        <dbReference type="RuleBase" id="RU004016"/>
    </source>
</evidence>
<feature type="active site" description="Acyl-ester intermediate" evidence="7">
    <location>
        <position position="87"/>
    </location>
</feature>
<gene>
    <name evidence="12" type="ORF">F2P47_09440</name>
</gene>
<dbReference type="Pfam" id="PF00768">
    <property type="entry name" value="Peptidase_S11"/>
    <property type="match status" value="1"/>
</dbReference>
<dbReference type="Gene3D" id="3.30.70.1070">
    <property type="entry name" value="Sporulation related repeat"/>
    <property type="match status" value="1"/>
</dbReference>
<feature type="domain" description="SPOR" evidence="11">
    <location>
        <begin position="524"/>
        <end position="609"/>
    </location>
</feature>
<comment type="caution">
    <text evidence="12">The sequence shown here is derived from an EMBL/GenBank/DDBJ whole genome shotgun (WGS) entry which is preliminary data.</text>
</comment>
<dbReference type="InterPro" id="IPR007730">
    <property type="entry name" value="SPOR-like_dom"/>
</dbReference>
<dbReference type="Pfam" id="PF05036">
    <property type="entry name" value="SPOR"/>
    <property type="match status" value="1"/>
</dbReference>
<dbReference type="InterPro" id="IPR036680">
    <property type="entry name" value="SPOR-like_sf"/>
</dbReference>
<dbReference type="GO" id="GO:0008360">
    <property type="term" value="P:regulation of cell shape"/>
    <property type="evidence" value="ECO:0007669"/>
    <property type="project" value="UniProtKB-KW"/>
</dbReference>
<evidence type="ECO:0000256" key="10">
    <source>
        <dbReference type="SAM" id="MobiDB-lite"/>
    </source>
</evidence>
<keyword evidence="5" id="KW-0573">Peptidoglycan synthesis</keyword>
<comment type="similarity">
    <text evidence="1 9">Belongs to the peptidase S11 family.</text>
</comment>
<evidence type="ECO:0000256" key="1">
    <source>
        <dbReference type="ARBA" id="ARBA00007164"/>
    </source>
</evidence>
<name>A0A6N6VIA4_9HYPH</name>
<dbReference type="InterPro" id="IPR001967">
    <property type="entry name" value="Peptidase_S11_N"/>
</dbReference>
<dbReference type="PROSITE" id="PS51724">
    <property type="entry name" value="SPOR"/>
    <property type="match status" value="1"/>
</dbReference>
<proteinExistence type="inferred from homology"/>
<evidence type="ECO:0000256" key="5">
    <source>
        <dbReference type="ARBA" id="ARBA00022984"/>
    </source>
</evidence>
<evidence type="ECO:0000256" key="2">
    <source>
        <dbReference type="ARBA" id="ARBA00022729"/>
    </source>
</evidence>
<sequence>MFSSALAIAPSGRGFSRLRRQSMAVLCAVLVACLAFSTVAEAKTKKHHHRQSAGGGFTPTAASFVIDAYSGRVLYSSNADAQTYPASLTKVMTLYLLFERLQQGKISLNSRVPISTHAANQAPSRLGIRPGQTIRVEDAILALVTKSANDVAVALGEYMGGTEKDFARLMTAKARALGMSRTQYMNASGLPNRGQLTTARDQAMLAKRMQTDFPQYFRYFSTEEFAWNGMVIRNHNHLLGKYEGVTGLKTGYTAASGFNLTTTVKRDNKSLIGVVLGGKTSRARDLQMVSILDRAMPSAIAMRDTGTRVASAAAPRPATKATGVSDSDRLALASLASRDEPDPDEESYTGTDQVASLTAPAPAQPLVETTRPVVTPAKPATVVQSAAIGTPAPSTPAAVLNAEPAPQRVASIEPAAPAIIPAPRPVVAAAAAAPAPAAPVAATRTASAPIDRATAYALAALHKAEGPVRTASREIGGLIVTPAQASEGNQATQLATGQKIDLSQATANPILARTNHGWRAGDPLIPEGSWVIQIGAYADQADAVDRIRSAIKAAPELGKAVPVTLAVKTADNRTLYRSRFAGFDDEREARNACGRLARESISCIAIPPANWAMPKGSTREKQQG</sequence>
<keyword evidence="2" id="KW-0732">Signal</keyword>
<reference evidence="12 13" key="1">
    <citation type="submission" date="2019-09" db="EMBL/GenBank/DDBJ databases">
        <title>Parvibaculum sedimenti sp. nov., isolated from sediment.</title>
        <authorList>
            <person name="Wang Y."/>
        </authorList>
    </citation>
    <scope>NUCLEOTIDE SEQUENCE [LARGE SCALE GENOMIC DNA]</scope>
    <source>
        <strain evidence="12 13">HXT-9</strain>
    </source>
</reference>
<dbReference type="GO" id="GO:0009002">
    <property type="term" value="F:serine-type D-Ala-D-Ala carboxypeptidase activity"/>
    <property type="evidence" value="ECO:0007669"/>
    <property type="project" value="InterPro"/>
</dbReference>
<dbReference type="PANTHER" id="PTHR21581:SF6">
    <property type="entry name" value="TRAFFICKING PROTEIN PARTICLE COMPLEX SUBUNIT 12"/>
    <property type="match status" value="1"/>
</dbReference>
<protein>
    <submittedName>
        <fullName evidence="12">Peptidase M15</fullName>
    </submittedName>
</protein>
<dbReference type="PRINTS" id="PR00725">
    <property type="entry name" value="DADACBPTASE1"/>
</dbReference>
<evidence type="ECO:0000259" key="11">
    <source>
        <dbReference type="PROSITE" id="PS51724"/>
    </source>
</evidence>
<evidence type="ECO:0000256" key="8">
    <source>
        <dbReference type="PIRSR" id="PIRSR618044-2"/>
    </source>
</evidence>
<dbReference type="InterPro" id="IPR012338">
    <property type="entry name" value="Beta-lactam/transpept-like"/>
</dbReference>
<feature type="binding site" evidence="8">
    <location>
        <position position="249"/>
    </location>
    <ligand>
        <name>substrate</name>
    </ligand>
</feature>
<dbReference type="GO" id="GO:0009252">
    <property type="term" value="P:peptidoglycan biosynthetic process"/>
    <property type="evidence" value="ECO:0007669"/>
    <property type="project" value="UniProtKB-KW"/>
</dbReference>
<keyword evidence="13" id="KW-1185">Reference proteome</keyword>
<evidence type="ECO:0000313" key="12">
    <source>
        <dbReference type="EMBL" id="KAB7740219.1"/>
    </source>
</evidence>
<dbReference type="GO" id="GO:0042834">
    <property type="term" value="F:peptidoglycan binding"/>
    <property type="evidence" value="ECO:0007669"/>
    <property type="project" value="InterPro"/>
</dbReference>
<dbReference type="AlphaFoldDB" id="A0A6N6VIA4"/>
<dbReference type="Gene3D" id="3.40.710.10">
    <property type="entry name" value="DD-peptidase/beta-lactamase superfamily"/>
    <property type="match status" value="1"/>
</dbReference>
<keyword evidence="6" id="KW-0961">Cell wall biogenesis/degradation</keyword>
<dbReference type="SUPFAM" id="SSF56601">
    <property type="entry name" value="beta-lactamase/transpeptidase-like"/>
    <property type="match status" value="1"/>
</dbReference>
<feature type="compositionally biased region" description="Low complexity" evidence="10">
    <location>
        <begin position="308"/>
        <end position="322"/>
    </location>
</feature>
<dbReference type="Proteomes" id="UP000468901">
    <property type="component" value="Unassembled WGS sequence"/>
</dbReference>
<evidence type="ECO:0000256" key="6">
    <source>
        <dbReference type="ARBA" id="ARBA00023316"/>
    </source>
</evidence>
<evidence type="ECO:0000256" key="4">
    <source>
        <dbReference type="ARBA" id="ARBA00022960"/>
    </source>
</evidence>
<evidence type="ECO:0000256" key="7">
    <source>
        <dbReference type="PIRSR" id="PIRSR618044-1"/>
    </source>
</evidence>